<dbReference type="SUPFAM" id="SSF103243">
    <property type="entry name" value="KA1-like"/>
    <property type="match status" value="1"/>
</dbReference>
<dbReference type="PANTHER" id="PTHR24346">
    <property type="entry name" value="MAP/MICROTUBULE AFFINITY-REGULATING KINASE"/>
    <property type="match status" value="1"/>
</dbReference>
<dbReference type="PROSITE" id="PS00107">
    <property type="entry name" value="PROTEIN_KINASE_ATP"/>
    <property type="match status" value="1"/>
</dbReference>
<comment type="caution">
    <text evidence="14">The sequence shown here is derived from an EMBL/GenBank/DDBJ whole genome shotgun (WGS) entry which is preliminary data.</text>
</comment>
<evidence type="ECO:0000256" key="8">
    <source>
        <dbReference type="ARBA" id="ARBA00047899"/>
    </source>
</evidence>
<dbReference type="EMBL" id="BDGG01000016">
    <property type="protein sequence ID" value="GAV07973.1"/>
    <property type="molecule type" value="Genomic_DNA"/>
</dbReference>
<dbReference type="FunFam" id="3.30.200.20:FF:000003">
    <property type="entry name" value="Non-specific serine/threonine protein kinase"/>
    <property type="match status" value="1"/>
</dbReference>
<dbReference type="GO" id="GO:0004674">
    <property type="term" value="F:protein serine/threonine kinase activity"/>
    <property type="evidence" value="ECO:0007669"/>
    <property type="project" value="UniProtKB-KW"/>
</dbReference>
<feature type="domain" description="Protein kinase" evidence="12">
    <location>
        <begin position="31"/>
        <end position="283"/>
    </location>
</feature>
<proteinExistence type="inferred from homology"/>
<protein>
    <recommendedName>
        <fullName evidence="2">non-specific serine/threonine protein kinase</fullName>
        <ecNumber evidence="2">2.7.11.1</ecNumber>
    </recommendedName>
</protein>
<dbReference type="Proteomes" id="UP000186922">
    <property type="component" value="Unassembled WGS sequence"/>
</dbReference>
<dbReference type="InterPro" id="IPR008271">
    <property type="entry name" value="Ser/Thr_kinase_AS"/>
</dbReference>
<feature type="region of interest" description="Disordered" evidence="11">
    <location>
        <begin position="468"/>
        <end position="527"/>
    </location>
</feature>
<keyword evidence="3" id="KW-0723">Serine/threonine-protein kinase</keyword>
<dbReference type="GO" id="GO:0005737">
    <property type="term" value="C:cytoplasm"/>
    <property type="evidence" value="ECO:0007669"/>
    <property type="project" value="TreeGrafter"/>
</dbReference>
<dbReference type="PROSITE" id="PS50032">
    <property type="entry name" value="KA1"/>
    <property type="match status" value="1"/>
</dbReference>
<name>A0A1D1W598_RAMVA</name>
<dbReference type="InterPro" id="IPR017441">
    <property type="entry name" value="Protein_kinase_ATP_BS"/>
</dbReference>
<dbReference type="PROSITE" id="PS00108">
    <property type="entry name" value="PROTEIN_KINASE_ST"/>
    <property type="match status" value="1"/>
</dbReference>
<evidence type="ECO:0000256" key="11">
    <source>
        <dbReference type="SAM" id="MobiDB-lite"/>
    </source>
</evidence>
<feature type="compositionally biased region" description="Basic and acidic residues" evidence="11">
    <location>
        <begin position="512"/>
        <end position="521"/>
    </location>
</feature>
<dbReference type="InterPro" id="IPR028375">
    <property type="entry name" value="KA1/Ssp2_C"/>
</dbReference>
<evidence type="ECO:0000313" key="15">
    <source>
        <dbReference type="Proteomes" id="UP000186922"/>
    </source>
</evidence>
<comment type="catalytic activity">
    <reaction evidence="9">
        <text>L-seryl-[protein] + ATP = O-phospho-L-seryl-[protein] + ADP + H(+)</text>
        <dbReference type="Rhea" id="RHEA:17989"/>
        <dbReference type="Rhea" id="RHEA-COMP:9863"/>
        <dbReference type="Rhea" id="RHEA-COMP:11604"/>
        <dbReference type="ChEBI" id="CHEBI:15378"/>
        <dbReference type="ChEBI" id="CHEBI:29999"/>
        <dbReference type="ChEBI" id="CHEBI:30616"/>
        <dbReference type="ChEBI" id="CHEBI:83421"/>
        <dbReference type="ChEBI" id="CHEBI:456216"/>
        <dbReference type="EC" id="2.7.11.1"/>
    </reaction>
</comment>
<dbReference type="SUPFAM" id="SSF56112">
    <property type="entry name" value="Protein kinase-like (PK-like)"/>
    <property type="match status" value="1"/>
</dbReference>
<evidence type="ECO:0000256" key="6">
    <source>
        <dbReference type="ARBA" id="ARBA00022777"/>
    </source>
</evidence>
<evidence type="ECO:0000313" key="14">
    <source>
        <dbReference type="EMBL" id="GAV07973.1"/>
    </source>
</evidence>
<dbReference type="Gene3D" id="3.30.310.80">
    <property type="entry name" value="Kinase associated domain 1, KA1"/>
    <property type="match status" value="1"/>
</dbReference>
<sequence length="709" mass="79516">MAHRGGNGSSHQTRRPRASTILEQIDLSSMYKLRETVGTGGFGNVKLATHTLTGETVAIKIMDKKALGDEIFRCQQEIEILKAMRHPRIAQLYQVIDAPDKLYLVLEHCANGELFDYLMTKERLEETEARRFFRQILSAVAFLHHKGCSHRDLKPENLLLDEKQNIKVIDFGLAARPATGMDTLLETCCGSPAYVAPELINGDKYLGAAADIWSLGILLYALLVGALPFSDDDVNKLFKKIQRGAFKTPDHVSSAAKDLLREMLQVDPTKRITMAQLISNRWVMDPYGLAVKWSFPEHTAIDTDILQAMSPAGPLRTDEMRESVVKRKFDYWHCTYLILKSKARQGKAVKLDISGLPLHNQPNSAANQSNDNEGFRVPMASPRRSPAKRGPATAVRISPPRFESPARFDISFDKSDDETSDTSMSDVESMGFSRESLTFCPAQSEPVLPPLPPPMREMYPLQTILSSGMKKRTEAPSPKNEGSPRITPSKSLDREHKRETVSERLSPVNRRSVREKSKSVEDGLENMYVVSSPKSSKTAKRAGDKSAKLGSARKVFGSIEKGLDRMKEMLTPIRDSVSKKRPIRVLKANDMTNNVMFVNCADAMLVLEGIKAALSACDYQWKLKRGYTLRAKRFAPNGQLLLKLSLEVCWIVDRRACGIIRKRLEGDAFQYKKLYAELYSRILNFANSDMHGPKPVPSQIQPQRLAFDC</sequence>
<keyword evidence="6" id="KW-0418">Kinase</keyword>
<feature type="region of interest" description="Disordered" evidence="11">
    <location>
        <begin position="357"/>
        <end position="430"/>
    </location>
</feature>
<evidence type="ECO:0000256" key="9">
    <source>
        <dbReference type="ARBA" id="ARBA00048679"/>
    </source>
</evidence>
<feature type="compositionally biased region" description="Basic and acidic residues" evidence="11">
    <location>
        <begin position="491"/>
        <end position="502"/>
    </location>
</feature>
<evidence type="ECO:0000256" key="7">
    <source>
        <dbReference type="ARBA" id="ARBA00022840"/>
    </source>
</evidence>
<feature type="compositionally biased region" description="Basic and acidic residues" evidence="11">
    <location>
        <begin position="404"/>
        <end position="414"/>
    </location>
</feature>
<dbReference type="InterPro" id="IPR011009">
    <property type="entry name" value="Kinase-like_dom_sf"/>
</dbReference>
<dbReference type="InterPro" id="IPR001772">
    <property type="entry name" value="KA1_dom"/>
</dbReference>
<evidence type="ECO:0000256" key="4">
    <source>
        <dbReference type="ARBA" id="ARBA00022679"/>
    </source>
</evidence>
<dbReference type="SMART" id="SM00220">
    <property type="entry name" value="S_TKc"/>
    <property type="match status" value="1"/>
</dbReference>
<dbReference type="AlphaFoldDB" id="A0A1D1W598"/>
<dbReference type="GO" id="GO:0106310">
    <property type="term" value="F:protein serine kinase activity"/>
    <property type="evidence" value="ECO:0007669"/>
    <property type="project" value="RHEA"/>
</dbReference>
<evidence type="ECO:0000256" key="10">
    <source>
        <dbReference type="PROSITE-ProRule" id="PRU10141"/>
    </source>
</evidence>
<dbReference type="PANTHER" id="PTHR24346:SF30">
    <property type="entry name" value="MATERNAL EMBRYONIC LEUCINE ZIPPER KINASE"/>
    <property type="match status" value="1"/>
</dbReference>
<evidence type="ECO:0000256" key="1">
    <source>
        <dbReference type="ARBA" id="ARBA00006234"/>
    </source>
</evidence>
<dbReference type="STRING" id="947166.A0A1D1W598"/>
<evidence type="ECO:0000256" key="2">
    <source>
        <dbReference type="ARBA" id="ARBA00012513"/>
    </source>
</evidence>
<evidence type="ECO:0000259" key="12">
    <source>
        <dbReference type="PROSITE" id="PS50011"/>
    </source>
</evidence>
<evidence type="ECO:0000259" key="13">
    <source>
        <dbReference type="PROSITE" id="PS50032"/>
    </source>
</evidence>
<comment type="similarity">
    <text evidence="1">Belongs to the protein kinase superfamily. CAMK Ser/Thr protein kinase family. SNF1 subfamily.</text>
</comment>
<keyword evidence="4" id="KW-0808">Transferase</keyword>
<keyword evidence="5 10" id="KW-0547">Nucleotide-binding</keyword>
<feature type="binding site" evidence="10">
    <location>
        <position position="60"/>
    </location>
    <ligand>
        <name>ATP</name>
        <dbReference type="ChEBI" id="CHEBI:30616"/>
    </ligand>
</feature>
<dbReference type="EC" id="2.7.11.1" evidence="2"/>
<reference evidence="14 15" key="1">
    <citation type="journal article" date="2016" name="Nat. Commun.">
        <title>Extremotolerant tardigrade genome and improved radiotolerance of human cultured cells by tardigrade-unique protein.</title>
        <authorList>
            <person name="Hashimoto T."/>
            <person name="Horikawa D.D."/>
            <person name="Saito Y."/>
            <person name="Kuwahara H."/>
            <person name="Kozuka-Hata H."/>
            <person name="Shin-I T."/>
            <person name="Minakuchi Y."/>
            <person name="Ohishi K."/>
            <person name="Motoyama A."/>
            <person name="Aizu T."/>
            <person name="Enomoto A."/>
            <person name="Kondo K."/>
            <person name="Tanaka S."/>
            <person name="Hara Y."/>
            <person name="Koshikawa S."/>
            <person name="Sagara H."/>
            <person name="Miura T."/>
            <person name="Yokobori S."/>
            <person name="Miyagawa K."/>
            <person name="Suzuki Y."/>
            <person name="Kubo T."/>
            <person name="Oyama M."/>
            <person name="Kohara Y."/>
            <person name="Fujiyama A."/>
            <person name="Arakawa K."/>
            <person name="Katayama T."/>
            <person name="Toyoda A."/>
            <person name="Kunieda T."/>
        </authorList>
    </citation>
    <scope>NUCLEOTIDE SEQUENCE [LARGE SCALE GENOMIC DNA]</scope>
    <source>
        <strain evidence="14 15">YOKOZUNA-1</strain>
    </source>
</reference>
<dbReference type="Gene3D" id="1.10.510.10">
    <property type="entry name" value="Transferase(Phosphotransferase) domain 1"/>
    <property type="match status" value="1"/>
</dbReference>
<dbReference type="InterPro" id="IPR000719">
    <property type="entry name" value="Prot_kinase_dom"/>
</dbReference>
<dbReference type="GO" id="GO:0005524">
    <property type="term" value="F:ATP binding"/>
    <property type="evidence" value="ECO:0007669"/>
    <property type="project" value="UniProtKB-UniRule"/>
</dbReference>
<dbReference type="Pfam" id="PF00069">
    <property type="entry name" value="Pkinase"/>
    <property type="match status" value="1"/>
</dbReference>
<feature type="compositionally biased region" description="Low complexity" evidence="11">
    <location>
        <begin position="421"/>
        <end position="430"/>
    </location>
</feature>
<dbReference type="FunFam" id="1.10.510.10:FF:000271">
    <property type="entry name" value="Non-specific serine/threonine protein kinase"/>
    <property type="match status" value="1"/>
</dbReference>
<feature type="compositionally biased region" description="Polar residues" evidence="11">
    <location>
        <begin position="360"/>
        <end position="372"/>
    </location>
</feature>
<dbReference type="OrthoDB" id="193931at2759"/>
<gene>
    <name evidence="14" type="primary">RvY_17743-1</name>
    <name evidence="14" type="synonym">RvY_17743.1</name>
    <name evidence="14" type="ORF">RvY_17743</name>
</gene>
<feature type="domain" description="KA1" evidence="13">
    <location>
        <begin position="635"/>
        <end position="684"/>
    </location>
</feature>
<keyword evidence="7 10" id="KW-0067">ATP-binding</keyword>
<comment type="catalytic activity">
    <reaction evidence="8">
        <text>L-threonyl-[protein] + ATP = O-phospho-L-threonyl-[protein] + ADP + H(+)</text>
        <dbReference type="Rhea" id="RHEA:46608"/>
        <dbReference type="Rhea" id="RHEA-COMP:11060"/>
        <dbReference type="Rhea" id="RHEA-COMP:11605"/>
        <dbReference type="ChEBI" id="CHEBI:15378"/>
        <dbReference type="ChEBI" id="CHEBI:30013"/>
        <dbReference type="ChEBI" id="CHEBI:30616"/>
        <dbReference type="ChEBI" id="CHEBI:61977"/>
        <dbReference type="ChEBI" id="CHEBI:456216"/>
        <dbReference type="EC" id="2.7.11.1"/>
    </reaction>
</comment>
<organism evidence="14 15">
    <name type="scientific">Ramazzottius varieornatus</name>
    <name type="common">Water bear</name>
    <name type="synonym">Tardigrade</name>
    <dbReference type="NCBI Taxonomy" id="947166"/>
    <lineage>
        <taxon>Eukaryota</taxon>
        <taxon>Metazoa</taxon>
        <taxon>Ecdysozoa</taxon>
        <taxon>Tardigrada</taxon>
        <taxon>Eutardigrada</taxon>
        <taxon>Parachela</taxon>
        <taxon>Hypsibioidea</taxon>
        <taxon>Ramazzottiidae</taxon>
        <taxon>Ramazzottius</taxon>
    </lineage>
</organism>
<evidence type="ECO:0000256" key="5">
    <source>
        <dbReference type="ARBA" id="ARBA00022741"/>
    </source>
</evidence>
<keyword evidence="15" id="KW-1185">Reference proteome</keyword>
<evidence type="ECO:0000256" key="3">
    <source>
        <dbReference type="ARBA" id="ARBA00022527"/>
    </source>
</evidence>
<accession>A0A1D1W598</accession>
<dbReference type="PROSITE" id="PS50011">
    <property type="entry name" value="PROTEIN_KINASE_DOM"/>
    <property type="match status" value="1"/>
</dbReference>
<dbReference type="GO" id="GO:0035556">
    <property type="term" value="P:intracellular signal transduction"/>
    <property type="evidence" value="ECO:0007669"/>
    <property type="project" value="TreeGrafter"/>
</dbReference>